<dbReference type="InterPro" id="IPR009057">
    <property type="entry name" value="Homeodomain-like_sf"/>
</dbReference>
<dbReference type="EMBL" id="JBHSAY010000012">
    <property type="protein sequence ID" value="MFC4133531.1"/>
    <property type="molecule type" value="Genomic_DNA"/>
</dbReference>
<dbReference type="SUPFAM" id="SSF48498">
    <property type="entry name" value="Tetracyclin repressor-like, C-terminal domain"/>
    <property type="match status" value="1"/>
</dbReference>
<feature type="DNA-binding region" description="H-T-H motif" evidence="4">
    <location>
        <begin position="30"/>
        <end position="49"/>
    </location>
</feature>
<dbReference type="InterPro" id="IPR001647">
    <property type="entry name" value="HTH_TetR"/>
</dbReference>
<evidence type="ECO:0000256" key="2">
    <source>
        <dbReference type="ARBA" id="ARBA00023125"/>
    </source>
</evidence>
<comment type="caution">
    <text evidence="6">The sequence shown here is derived from an EMBL/GenBank/DDBJ whole genome shotgun (WGS) entry which is preliminary data.</text>
</comment>
<evidence type="ECO:0000313" key="7">
    <source>
        <dbReference type="Proteomes" id="UP001595816"/>
    </source>
</evidence>
<evidence type="ECO:0000256" key="4">
    <source>
        <dbReference type="PROSITE-ProRule" id="PRU00335"/>
    </source>
</evidence>
<evidence type="ECO:0000256" key="3">
    <source>
        <dbReference type="ARBA" id="ARBA00023163"/>
    </source>
</evidence>
<dbReference type="RefSeq" id="WP_253762324.1">
    <property type="nucleotide sequence ID" value="NZ_JAMZDZ010000001.1"/>
</dbReference>
<keyword evidence="1" id="KW-0805">Transcription regulation</keyword>
<gene>
    <name evidence="6" type="ORF">ACFOZ4_23225</name>
</gene>
<dbReference type="PANTHER" id="PTHR47506:SF1">
    <property type="entry name" value="HTH-TYPE TRANSCRIPTIONAL REGULATOR YJDC"/>
    <property type="match status" value="1"/>
</dbReference>
<dbReference type="PROSITE" id="PS50977">
    <property type="entry name" value="HTH_TETR_2"/>
    <property type="match status" value="1"/>
</dbReference>
<dbReference type="Proteomes" id="UP001595816">
    <property type="component" value="Unassembled WGS sequence"/>
</dbReference>
<dbReference type="Pfam" id="PF00440">
    <property type="entry name" value="TetR_N"/>
    <property type="match status" value="1"/>
</dbReference>
<accession>A0ABV8LR54</accession>
<evidence type="ECO:0000259" key="5">
    <source>
        <dbReference type="PROSITE" id="PS50977"/>
    </source>
</evidence>
<dbReference type="InterPro" id="IPR036271">
    <property type="entry name" value="Tet_transcr_reg_TetR-rel_C_sf"/>
</dbReference>
<keyword evidence="2 4" id="KW-0238">DNA-binding</keyword>
<proteinExistence type="predicted"/>
<reference evidence="7" key="1">
    <citation type="journal article" date="2019" name="Int. J. Syst. Evol. Microbiol.">
        <title>The Global Catalogue of Microorganisms (GCM) 10K type strain sequencing project: providing services to taxonomists for standard genome sequencing and annotation.</title>
        <authorList>
            <consortium name="The Broad Institute Genomics Platform"/>
            <consortium name="The Broad Institute Genome Sequencing Center for Infectious Disease"/>
            <person name="Wu L."/>
            <person name="Ma J."/>
        </authorList>
    </citation>
    <scope>NUCLEOTIDE SEQUENCE [LARGE SCALE GENOMIC DNA]</scope>
    <source>
        <strain evidence="7">CGMCC 4.7289</strain>
    </source>
</reference>
<feature type="domain" description="HTH tetR-type" evidence="5">
    <location>
        <begin position="7"/>
        <end position="67"/>
    </location>
</feature>
<organism evidence="6 7">
    <name type="scientific">Hamadaea flava</name>
    <dbReference type="NCBI Taxonomy" id="1742688"/>
    <lineage>
        <taxon>Bacteria</taxon>
        <taxon>Bacillati</taxon>
        <taxon>Actinomycetota</taxon>
        <taxon>Actinomycetes</taxon>
        <taxon>Micromonosporales</taxon>
        <taxon>Micromonosporaceae</taxon>
        <taxon>Hamadaea</taxon>
    </lineage>
</organism>
<sequence>MTSGPRVAARERILRAAILALCTHGYAGTTARSIAALGGFAPGVIYYHFADLDEVFTATAAYTSELREERYRTALADVTKAVPLVATLRTLYAEDTESGHIEAVQELVAAARPGSPLAAAMAAQTRQWEQFAEQILGRLLRGKPLGRLVNVPTAARAAVAYYLGMQTLTHLDGDRSRPEAAFGQAARLAAAFDKLPTLRRPR</sequence>
<dbReference type="SUPFAM" id="SSF46689">
    <property type="entry name" value="Homeodomain-like"/>
    <property type="match status" value="1"/>
</dbReference>
<evidence type="ECO:0000313" key="6">
    <source>
        <dbReference type="EMBL" id="MFC4133531.1"/>
    </source>
</evidence>
<keyword evidence="7" id="KW-1185">Reference proteome</keyword>
<dbReference type="Gene3D" id="1.10.357.10">
    <property type="entry name" value="Tetracycline Repressor, domain 2"/>
    <property type="match status" value="1"/>
</dbReference>
<protein>
    <submittedName>
        <fullName evidence="6">TetR/AcrR family transcriptional regulator</fullName>
    </submittedName>
</protein>
<evidence type="ECO:0000256" key="1">
    <source>
        <dbReference type="ARBA" id="ARBA00023015"/>
    </source>
</evidence>
<name>A0ABV8LR54_9ACTN</name>
<keyword evidence="3" id="KW-0804">Transcription</keyword>
<dbReference type="PANTHER" id="PTHR47506">
    <property type="entry name" value="TRANSCRIPTIONAL REGULATORY PROTEIN"/>
    <property type="match status" value="1"/>
</dbReference>